<sequence>MMLHHLVTMRRCIDYDSVVTVPCKCGEGKSKSESFTGRRSDIVKRIEVLLWVQQPYGGPRDCPYSYHRRACIAC</sequence>
<name>A0AAV8R985_ENSVE</name>
<dbReference type="EMBL" id="JAQQAF010000004">
    <property type="protein sequence ID" value="KAJ8494166.1"/>
    <property type="molecule type" value="Genomic_DNA"/>
</dbReference>
<comment type="caution">
    <text evidence="1">The sequence shown here is derived from an EMBL/GenBank/DDBJ whole genome shotgun (WGS) entry which is preliminary data.</text>
</comment>
<proteinExistence type="predicted"/>
<dbReference type="Proteomes" id="UP001222027">
    <property type="component" value="Unassembled WGS sequence"/>
</dbReference>
<accession>A0AAV8R985</accession>
<protein>
    <submittedName>
        <fullName evidence="1">Uncharacterized protein</fullName>
    </submittedName>
</protein>
<evidence type="ECO:0000313" key="2">
    <source>
        <dbReference type="Proteomes" id="UP001222027"/>
    </source>
</evidence>
<dbReference type="AlphaFoldDB" id="A0AAV8R985"/>
<gene>
    <name evidence="1" type="ORF">OPV22_015887</name>
</gene>
<reference evidence="1 2" key="1">
    <citation type="submission" date="2022-12" db="EMBL/GenBank/DDBJ databases">
        <title>Chromosome-scale assembly of the Ensete ventricosum genome.</title>
        <authorList>
            <person name="Dussert Y."/>
            <person name="Stocks J."/>
            <person name="Wendawek A."/>
            <person name="Woldeyes F."/>
            <person name="Nichols R.A."/>
            <person name="Borrell J.S."/>
        </authorList>
    </citation>
    <scope>NUCLEOTIDE SEQUENCE [LARGE SCALE GENOMIC DNA]</scope>
    <source>
        <strain evidence="2">cv. Maze</strain>
        <tissue evidence="1">Seeds</tissue>
    </source>
</reference>
<keyword evidence="2" id="KW-1185">Reference proteome</keyword>
<evidence type="ECO:0000313" key="1">
    <source>
        <dbReference type="EMBL" id="KAJ8494166.1"/>
    </source>
</evidence>
<organism evidence="1 2">
    <name type="scientific">Ensete ventricosum</name>
    <name type="common">Abyssinian banana</name>
    <name type="synonym">Musa ensete</name>
    <dbReference type="NCBI Taxonomy" id="4639"/>
    <lineage>
        <taxon>Eukaryota</taxon>
        <taxon>Viridiplantae</taxon>
        <taxon>Streptophyta</taxon>
        <taxon>Embryophyta</taxon>
        <taxon>Tracheophyta</taxon>
        <taxon>Spermatophyta</taxon>
        <taxon>Magnoliopsida</taxon>
        <taxon>Liliopsida</taxon>
        <taxon>Zingiberales</taxon>
        <taxon>Musaceae</taxon>
        <taxon>Ensete</taxon>
    </lineage>
</organism>